<dbReference type="GO" id="GO:0005634">
    <property type="term" value="C:nucleus"/>
    <property type="evidence" value="ECO:0007669"/>
    <property type="project" value="TreeGrafter"/>
</dbReference>
<proteinExistence type="predicted"/>
<comment type="caution">
    <text evidence="4">The sequence shown here is derived from an EMBL/GenBank/DDBJ whole genome shotgun (WGS) entry which is preliminary data.</text>
</comment>
<accession>A0AAN6E816</accession>
<dbReference type="PANTHER" id="PTHR48070">
    <property type="entry name" value="ESTERASE OVCA2"/>
    <property type="match status" value="1"/>
</dbReference>
<evidence type="ECO:0000256" key="1">
    <source>
        <dbReference type="ARBA" id="ARBA00022801"/>
    </source>
</evidence>
<name>A0AAN6E816_9EURO</name>
<evidence type="ECO:0000313" key="5">
    <source>
        <dbReference type="Proteomes" id="UP001203852"/>
    </source>
</evidence>
<organism evidence="4 5">
    <name type="scientific">Exophiala viscosa</name>
    <dbReference type="NCBI Taxonomy" id="2486360"/>
    <lineage>
        <taxon>Eukaryota</taxon>
        <taxon>Fungi</taxon>
        <taxon>Dikarya</taxon>
        <taxon>Ascomycota</taxon>
        <taxon>Pezizomycotina</taxon>
        <taxon>Eurotiomycetes</taxon>
        <taxon>Chaetothyriomycetidae</taxon>
        <taxon>Chaetothyriales</taxon>
        <taxon>Herpotrichiellaceae</taxon>
        <taxon>Exophiala</taxon>
    </lineage>
</organism>
<evidence type="ECO:0000256" key="2">
    <source>
        <dbReference type="SAM" id="MobiDB-lite"/>
    </source>
</evidence>
<keyword evidence="5" id="KW-1185">Reference proteome</keyword>
<dbReference type="Pfam" id="PF03959">
    <property type="entry name" value="FSH1"/>
    <property type="match status" value="1"/>
</dbReference>
<keyword evidence="1 4" id="KW-0378">Hydrolase</keyword>
<dbReference type="InterPro" id="IPR050593">
    <property type="entry name" value="LovG"/>
</dbReference>
<feature type="compositionally biased region" description="Low complexity" evidence="2">
    <location>
        <begin position="307"/>
        <end position="319"/>
    </location>
</feature>
<dbReference type="SUPFAM" id="SSF53474">
    <property type="entry name" value="alpha/beta-Hydrolases"/>
    <property type="match status" value="1"/>
</dbReference>
<dbReference type="InterPro" id="IPR005645">
    <property type="entry name" value="FSH-like_dom"/>
</dbReference>
<feature type="region of interest" description="Disordered" evidence="2">
    <location>
        <begin position="302"/>
        <end position="324"/>
    </location>
</feature>
<dbReference type="GO" id="GO:0016787">
    <property type="term" value="F:hydrolase activity"/>
    <property type="evidence" value="ECO:0007669"/>
    <property type="project" value="UniProtKB-KW"/>
</dbReference>
<reference evidence="4" key="1">
    <citation type="journal article" date="2022" name="bioRxiv">
        <title>Deciphering the potential niche of two novel black yeast fungi from a biological soil crust based on their genomes, phenotypes, and melanin regulation.</title>
        <authorList>
            <consortium name="DOE Joint Genome Institute"/>
            <person name="Carr E.C."/>
            <person name="Barton Q."/>
            <person name="Grambo S."/>
            <person name="Sullivan M."/>
            <person name="Renfro C.M."/>
            <person name="Kuo A."/>
            <person name="Pangilinan J."/>
            <person name="Lipzen A."/>
            <person name="Keymanesh K."/>
            <person name="Savage E."/>
            <person name="Barry K."/>
            <person name="Grigoriev I.V."/>
            <person name="Riekhof W.R."/>
            <person name="Harris S.S."/>
        </authorList>
    </citation>
    <scope>NUCLEOTIDE SEQUENCE</scope>
    <source>
        <strain evidence="4">JF 03-4F</strain>
    </source>
</reference>
<dbReference type="Gene3D" id="3.40.50.1820">
    <property type="entry name" value="alpha/beta hydrolase"/>
    <property type="match status" value="1"/>
</dbReference>
<dbReference type="PANTHER" id="PTHR48070:SF6">
    <property type="entry name" value="ESTERASE OVCA2"/>
    <property type="match status" value="1"/>
</dbReference>
<dbReference type="GO" id="GO:0005737">
    <property type="term" value="C:cytoplasm"/>
    <property type="evidence" value="ECO:0007669"/>
    <property type="project" value="TreeGrafter"/>
</dbReference>
<evidence type="ECO:0000259" key="3">
    <source>
        <dbReference type="Pfam" id="PF03959"/>
    </source>
</evidence>
<sequence>MSVSSSEVSIRILMLHGYAQSGGCFEIKTKPLTRRLTKTLSGHYNTREDNIQLVFPDAPLRLGRCGAIDGEADITDSGIYGWTPLYGTSEAVQYQELERSLSLLSFISEIQGPFSGVVGFSQGAALAAIFASWCETDFTLGRRQALQDMGTNLDPALSRLLSMPPQKPLDFAILCSGFRANMEFYHGFYHPPLSTPSIHVLGELDTMIPKSSSLELLESCQGAMLVEHQGVHFVPRDTMVVEKIMQSLLMLLWFKSPLPSPRYDCTYGPGTRVLLQPFDRFITATLPPHNCSSTLDCASATCSPTGSENSSNVSRSSSRGSRRPRIVRRYRLSSSYRTC</sequence>
<dbReference type="InterPro" id="IPR029058">
    <property type="entry name" value="AB_hydrolase_fold"/>
</dbReference>
<dbReference type="GO" id="GO:0019748">
    <property type="term" value="P:secondary metabolic process"/>
    <property type="evidence" value="ECO:0007669"/>
    <property type="project" value="TreeGrafter"/>
</dbReference>
<protein>
    <submittedName>
        <fullName evidence="4">Serine hydrolase-domain-containing protein</fullName>
    </submittedName>
</protein>
<dbReference type="EMBL" id="MU404350">
    <property type="protein sequence ID" value="KAI1618395.1"/>
    <property type="molecule type" value="Genomic_DNA"/>
</dbReference>
<dbReference type="Proteomes" id="UP001203852">
    <property type="component" value="Unassembled WGS sequence"/>
</dbReference>
<evidence type="ECO:0000313" key="4">
    <source>
        <dbReference type="EMBL" id="KAI1618395.1"/>
    </source>
</evidence>
<feature type="domain" description="Serine hydrolase" evidence="3">
    <location>
        <begin position="9"/>
        <end position="243"/>
    </location>
</feature>
<gene>
    <name evidence="4" type="ORF">EDD36DRAFT_30782</name>
</gene>
<dbReference type="AlphaFoldDB" id="A0AAN6E816"/>